<evidence type="ECO:0000313" key="1">
    <source>
        <dbReference type="EMBL" id="KPV52408.1"/>
    </source>
</evidence>
<dbReference type="InterPro" id="IPR021295">
    <property type="entry name" value="DUF2867"/>
</dbReference>
<evidence type="ECO:0000313" key="2">
    <source>
        <dbReference type="Proteomes" id="UP000050509"/>
    </source>
</evidence>
<evidence type="ECO:0008006" key="3">
    <source>
        <dbReference type="Google" id="ProtNLM"/>
    </source>
</evidence>
<dbReference type="EMBL" id="LJCR01000554">
    <property type="protein sequence ID" value="KPV52408.1"/>
    <property type="molecule type" value="Genomic_DNA"/>
</dbReference>
<organism evidence="1 2">
    <name type="scientific">Kouleothrix aurantiaca</name>
    <dbReference type="NCBI Taxonomy" id="186479"/>
    <lineage>
        <taxon>Bacteria</taxon>
        <taxon>Bacillati</taxon>
        <taxon>Chloroflexota</taxon>
        <taxon>Chloroflexia</taxon>
        <taxon>Chloroflexales</taxon>
        <taxon>Roseiflexineae</taxon>
        <taxon>Roseiflexaceae</taxon>
        <taxon>Kouleothrix</taxon>
    </lineage>
</organism>
<name>A0A0P9D0M8_9CHLR</name>
<gene>
    <name evidence="1" type="ORF">SE17_15660</name>
</gene>
<comment type="caution">
    <text evidence="1">The sequence shown here is derived from an EMBL/GenBank/DDBJ whole genome shotgun (WGS) entry which is preliminary data.</text>
</comment>
<keyword evidence="2" id="KW-1185">Reference proteome</keyword>
<protein>
    <recommendedName>
        <fullName evidence="3">DUF2867 domain-containing protein</fullName>
    </recommendedName>
</protein>
<reference evidence="1 2" key="1">
    <citation type="submission" date="2015-09" db="EMBL/GenBank/DDBJ databases">
        <title>Draft genome sequence of Kouleothrix aurantiaca JCM 19913.</title>
        <authorList>
            <person name="Hemp J."/>
        </authorList>
    </citation>
    <scope>NUCLEOTIDE SEQUENCE [LARGE SCALE GENOMIC DNA]</scope>
    <source>
        <strain evidence="1 2">COM-B</strain>
    </source>
</reference>
<sequence length="175" mass="18964">MPAVHAVALPAGTLIEHAFARPDYADAYAARLPPGAPADIDALVVAALTSAPAWVGALMALRDRVVRLAGLKTMPPGALRGPRPRDLETLAQRGLFKVYARAEDEVLLGLDDRHLDFRVSVLRAPISGGEEVVVSTVVRFNGWLGRLYFLPVRFFHRLVVPAMLRRGLRTLANGA</sequence>
<proteinExistence type="predicted"/>
<dbReference type="AlphaFoldDB" id="A0A0P9D0M8"/>
<dbReference type="PATRIC" id="fig|186479.3.peg.8998"/>
<dbReference type="Proteomes" id="UP000050509">
    <property type="component" value="Unassembled WGS sequence"/>
</dbReference>
<accession>A0A0P9D0M8</accession>
<dbReference type="Pfam" id="PF11066">
    <property type="entry name" value="DUF2867"/>
    <property type="match status" value="1"/>
</dbReference>